<dbReference type="RefSeq" id="WP_181522079.1">
    <property type="nucleotide sequence ID" value="NZ_JACDUM010000004.1"/>
</dbReference>
<accession>A0A7J9PCI9</accession>
<proteinExistence type="predicted"/>
<evidence type="ECO:0000256" key="2">
    <source>
        <dbReference type="SAM" id="Phobius"/>
    </source>
</evidence>
<keyword evidence="2" id="KW-0472">Membrane</keyword>
<feature type="region of interest" description="Disordered" evidence="1">
    <location>
        <begin position="221"/>
        <end position="252"/>
    </location>
</feature>
<comment type="caution">
    <text evidence="3">The sequence shown here is derived from an EMBL/GenBank/DDBJ whole genome shotgun (WGS) entry which is preliminary data.</text>
</comment>
<reference evidence="3 4" key="1">
    <citation type="submission" date="2020-07" db="EMBL/GenBank/DDBJ databases">
        <title>Genomic Encyclopedia of Type Strains, Phase IV (KMG-V): Genome sequencing to study the core and pangenomes of soil and plant-associated prokaryotes.</title>
        <authorList>
            <person name="Whitman W."/>
        </authorList>
    </citation>
    <scope>NUCLEOTIDE SEQUENCE [LARGE SCALE GENOMIC DNA]</scope>
    <source>
        <strain evidence="3 4">C9</strain>
    </source>
</reference>
<evidence type="ECO:0000313" key="3">
    <source>
        <dbReference type="EMBL" id="MBA2860963.1"/>
    </source>
</evidence>
<dbReference type="EMBL" id="JACDUM010000004">
    <property type="protein sequence ID" value="MBA2860963.1"/>
    <property type="molecule type" value="Genomic_DNA"/>
</dbReference>
<dbReference type="Proteomes" id="UP000568063">
    <property type="component" value="Unassembled WGS sequence"/>
</dbReference>
<protein>
    <submittedName>
        <fullName evidence="3">Ribosomal protein L25 (General stress protein Ctc)</fullName>
    </submittedName>
</protein>
<keyword evidence="2" id="KW-0812">Transmembrane</keyword>
<feature type="transmembrane region" description="Helical" evidence="2">
    <location>
        <begin position="104"/>
        <end position="126"/>
    </location>
</feature>
<evidence type="ECO:0000256" key="1">
    <source>
        <dbReference type="SAM" id="MobiDB-lite"/>
    </source>
</evidence>
<organism evidence="3 4">
    <name type="scientific">Methanococcus maripaludis</name>
    <name type="common">Methanococcus deltae</name>
    <dbReference type="NCBI Taxonomy" id="39152"/>
    <lineage>
        <taxon>Archaea</taxon>
        <taxon>Methanobacteriati</taxon>
        <taxon>Methanobacteriota</taxon>
        <taxon>Methanomada group</taxon>
        <taxon>Methanococci</taxon>
        <taxon>Methanococcales</taxon>
        <taxon>Methanococcaceae</taxon>
        <taxon>Methanococcus</taxon>
    </lineage>
</organism>
<dbReference type="AlphaFoldDB" id="A0A7J9PCI9"/>
<name>A0A7J9PCI9_METMI</name>
<feature type="compositionally biased region" description="Basic and acidic residues" evidence="1">
    <location>
        <begin position="221"/>
        <end position="240"/>
    </location>
</feature>
<keyword evidence="3" id="KW-0689">Ribosomal protein</keyword>
<sequence length="438" mass="50663">MDNTEIRRKIMAYVYEKNTKNTKCHVSRNELSEVLNLNDVQLDNNVLYLEEKGYLKLIKVLGSHFMMAQITAEGIDFVENPKKAEKSICATPDNSSNKTIFEKIVFWVFLFSISVFAVIDFFYATFAITYEIYLVFVLIAVLILSNSFDSLEIINVVKLRKEVSTVKKETEELKDKIFKISMSAISNSHVTNNIGGYELEKLKASDKPDNEEIEKKVKKELESKVKDSTENKEKIEKSDETPENEENNSTQLNKEVIQKLKESGISHFTILDKYLILEHISKNGFSDKDLIYEIGLKPIDSDNPLGTQANYYNGYLKTDVSGLFFRNIPYQDEKHAHLNIINQITNLLMSVYEYGKYKNMKSKLVITIFKFPNKRSKYWGDTISELKRNLLTPLSNGILELNFRELNETDIEEIEKEYNKLMRQATLPSDQSSILDFI</sequence>
<keyword evidence="3" id="KW-0687">Ribonucleoprotein</keyword>
<keyword evidence="2" id="KW-1133">Transmembrane helix</keyword>
<gene>
    <name evidence="3" type="ORF">HNP91_001795</name>
</gene>
<dbReference type="GO" id="GO:0005840">
    <property type="term" value="C:ribosome"/>
    <property type="evidence" value="ECO:0007669"/>
    <property type="project" value="UniProtKB-KW"/>
</dbReference>
<evidence type="ECO:0000313" key="4">
    <source>
        <dbReference type="Proteomes" id="UP000568063"/>
    </source>
</evidence>
<feature type="transmembrane region" description="Helical" evidence="2">
    <location>
        <begin position="132"/>
        <end position="151"/>
    </location>
</feature>